<evidence type="ECO:0000256" key="9">
    <source>
        <dbReference type="SAM" id="MobiDB-lite"/>
    </source>
</evidence>
<evidence type="ECO:0000256" key="3">
    <source>
        <dbReference type="ARBA" id="ARBA00022801"/>
    </source>
</evidence>
<gene>
    <name evidence="12" type="ORF">WJX73_007403</name>
</gene>
<dbReference type="SUPFAM" id="SSF52799">
    <property type="entry name" value="(Phosphotyrosine protein) phosphatases II"/>
    <property type="match status" value="1"/>
</dbReference>
<evidence type="ECO:0000256" key="2">
    <source>
        <dbReference type="ARBA" id="ARBA00022516"/>
    </source>
</evidence>
<keyword evidence="4" id="KW-0904">Protein phosphatase</keyword>
<dbReference type="InterPro" id="IPR016130">
    <property type="entry name" value="Tyr_Pase_AS"/>
</dbReference>
<accession>A0AAW1NN31</accession>
<evidence type="ECO:0000256" key="8">
    <source>
        <dbReference type="ARBA" id="ARBA00025707"/>
    </source>
</evidence>
<dbReference type="SMART" id="SM00404">
    <property type="entry name" value="PTPc_motif"/>
    <property type="match status" value="1"/>
</dbReference>
<organism evidence="12 13">
    <name type="scientific">Symbiochloris irregularis</name>
    <dbReference type="NCBI Taxonomy" id="706552"/>
    <lineage>
        <taxon>Eukaryota</taxon>
        <taxon>Viridiplantae</taxon>
        <taxon>Chlorophyta</taxon>
        <taxon>core chlorophytes</taxon>
        <taxon>Trebouxiophyceae</taxon>
        <taxon>Trebouxiales</taxon>
        <taxon>Trebouxiaceae</taxon>
        <taxon>Symbiochloris</taxon>
    </lineage>
</organism>
<comment type="pathway">
    <text evidence="1">Lipid metabolism.</text>
</comment>
<dbReference type="AlphaFoldDB" id="A0AAW1NN31"/>
<evidence type="ECO:0000313" key="13">
    <source>
        <dbReference type="Proteomes" id="UP001465755"/>
    </source>
</evidence>
<proteinExistence type="predicted"/>
<dbReference type="PANTHER" id="PTHR46274">
    <property type="entry name" value="PHOSPHATIDYLINOSITOL PHOSPHATASE"/>
    <property type="match status" value="1"/>
</dbReference>
<dbReference type="InterPro" id="IPR029021">
    <property type="entry name" value="Prot-tyrosine_phosphatase-like"/>
</dbReference>
<dbReference type="PROSITE" id="PS50054">
    <property type="entry name" value="TYR_PHOSPHATASE_DUAL"/>
    <property type="match status" value="1"/>
</dbReference>
<feature type="region of interest" description="Disordered" evidence="9">
    <location>
        <begin position="247"/>
        <end position="300"/>
    </location>
</feature>
<dbReference type="Proteomes" id="UP001465755">
    <property type="component" value="Unassembled WGS sequence"/>
</dbReference>
<evidence type="ECO:0000256" key="4">
    <source>
        <dbReference type="ARBA" id="ARBA00022912"/>
    </source>
</evidence>
<dbReference type="PROSITE" id="PS00383">
    <property type="entry name" value="TYR_PHOSPHATASE_1"/>
    <property type="match status" value="1"/>
</dbReference>
<evidence type="ECO:0000259" key="10">
    <source>
        <dbReference type="PROSITE" id="PS50054"/>
    </source>
</evidence>
<evidence type="ECO:0000256" key="1">
    <source>
        <dbReference type="ARBA" id="ARBA00005189"/>
    </source>
</evidence>
<name>A0AAW1NN31_9CHLO</name>
<dbReference type="SMART" id="SM00195">
    <property type="entry name" value="DSPc"/>
    <property type="match status" value="1"/>
</dbReference>
<dbReference type="GO" id="GO:0008654">
    <property type="term" value="P:phospholipid biosynthetic process"/>
    <property type="evidence" value="ECO:0007669"/>
    <property type="project" value="UniProtKB-KW"/>
</dbReference>
<sequence>MTRALSSMSLTEVAASAAARAFFYPSVLWNIARSHMQSDWRWWNQITDHVVLGALPFQSSLEEFKEQGIQAVLTLNEDFELFITSKQYQDLGFSHLHIPTVDFLFAPPLGDLHRGADFIHEHAQKGEITYVHCKAGRGRSTTLVLCYLIKHCDMEPQQALEFVRQKRPQVCLAQGQWAAVCEFFKDCFPEKAAAAEAAAAAAAEEAAAGSDTDAQAVQTADSEFGSPVHVHDEACCDSLSGFTSPAASLNPSPLRPNPQDAASPDALSQSPGHNMTWVERSPDDTAAAAAAAPPTDGAPEASAANLPYQLMEGCCSPSLVSSVHSDFMTTAGADERDAGRSSALRQSWCTKSAAGVSQGCGW</sequence>
<dbReference type="InterPro" id="IPR000387">
    <property type="entry name" value="Tyr_Pase_dom"/>
</dbReference>
<dbReference type="PROSITE" id="PS50056">
    <property type="entry name" value="TYR_PHOSPHATASE_2"/>
    <property type="match status" value="1"/>
</dbReference>
<keyword evidence="6" id="KW-0594">Phospholipid biosynthesis</keyword>
<evidence type="ECO:0000256" key="7">
    <source>
        <dbReference type="ARBA" id="ARBA00023264"/>
    </source>
</evidence>
<feature type="compositionally biased region" description="Low complexity" evidence="9">
    <location>
        <begin position="284"/>
        <end position="300"/>
    </location>
</feature>
<feature type="domain" description="Tyrosine-protein phosphatase" evidence="10">
    <location>
        <begin position="42"/>
        <end position="189"/>
    </location>
</feature>
<dbReference type="InterPro" id="IPR003595">
    <property type="entry name" value="Tyr_Pase_cat"/>
</dbReference>
<evidence type="ECO:0000259" key="11">
    <source>
        <dbReference type="PROSITE" id="PS50056"/>
    </source>
</evidence>
<dbReference type="FunFam" id="3.90.190.10:FF:000157">
    <property type="entry name" value="Protein-tyrosine phosphatase"/>
    <property type="match status" value="1"/>
</dbReference>
<dbReference type="PANTHER" id="PTHR46274:SF6">
    <property type="entry name" value="TYR_PHOSPHATASE_2 DOMAIN-CONTAINING PROTEIN"/>
    <property type="match status" value="1"/>
</dbReference>
<dbReference type="GO" id="GO:0004721">
    <property type="term" value="F:phosphoprotein phosphatase activity"/>
    <property type="evidence" value="ECO:0007669"/>
    <property type="project" value="UniProtKB-KW"/>
</dbReference>
<protein>
    <submittedName>
        <fullName evidence="12">Uncharacterized protein</fullName>
    </submittedName>
</protein>
<evidence type="ECO:0000313" key="12">
    <source>
        <dbReference type="EMBL" id="KAK9790742.1"/>
    </source>
</evidence>
<keyword evidence="7" id="KW-1208">Phospholipid metabolism</keyword>
<dbReference type="Pfam" id="PF00782">
    <property type="entry name" value="DSPc"/>
    <property type="match status" value="1"/>
</dbReference>
<comment type="pathway">
    <text evidence="8">Phospholipid metabolism.</text>
</comment>
<comment type="caution">
    <text evidence="12">The sequence shown here is derived from an EMBL/GenBank/DDBJ whole genome shotgun (WGS) entry which is preliminary data.</text>
</comment>
<feature type="domain" description="Tyrosine specific protein phosphatases" evidence="11">
    <location>
        <begin position="110"/>
        <end position="178"/>
    </location>
</feature>
<dbReference type="Gene3D" id="3.90.190.10">
    <property type="entry name" value="Protein tyrosine phosphatase superfamily"/>
    <property type="match status" value="1"/>
</dbReference>
<reference evidence="12 13" key="1">
    <citation type="journal article" date="2024" name="Nat. Commun.">
        <title>Phylogenomics reveals the evolutionary origins of lichenization in chlorophyte algae.</title>
        <authorList>
            <person name="Puginier C."/>
            <person name="Libourel C."/>
            <person name="Otte J."/>
            <person name="Skaloud P."/>
            <person name="Haon M."/>
            <person name="Grisel S."/>
            <person name="Petersen M."/>
            <person name="Berrin J.G."/>
            <person name="Delaux P.M."/>
            <person name="Dal Grande F."/>
            <person name="Keller J."/>
        </authorList>
    </citation>
    <scope>NUCLEOTIDE SEQUENCE [LARGE SCALE GENOMIC DNA]</scope>
    <source>
        <strain evidence="12 13">SAG 2036</strain>
    </source>
</reference>
<evidence type="ECO:0000256" key="6">
    <source>
        <dbReference type="ARBA" id="ARBA00023209"/>
    </source>
</evidence>
<dbReference type="InterPro" id="IPR044596">
    <property type="entry name" value="PTPMT1-like"/>
</dbReference>
<keyword evidence="2" id="KW-0444">Lipid biosynthesis</keyword>
<dbReference type="EMBL" id="JALJOQ010000188">
    <property type="protein sequence ID" value="KAK9790742.1"/>
    <property type="molecule type" value="Genomic_DNA"/>
</dbReference>
<evidence type="ECO:0000256" key="5">
    <source>
        <dbReference type="ARBA" id="ARBA00023098"/>
    </source>
</evidence>
<dbReference type="InterPro" id="IPR000340">
    <property type="entry name" value="Dual-sp_phosphatase_cat-dom"/>
</dbReference>
<keyword evidence="5" id="KW-0443">Lipid metabolism</keyword>
<keyword evidence="13" id="KW-1185">Reference proteome</keyword>
<dbReference type="CDD" id="cd14524">
    <property type="entry name" value="PTPMT1"/>
    <property type="match status" value="1"/>
</dbReference>
<dbReference type="InterPro" id="IPR020422">
    <property type="entry name" value="TYR_PHOSPHATASE_DUAL_dom"/>
</dbReference>
<keyword evidence="3" id="KW-0378">Hydrolase</keyword>